<dbReference type="InterPro" id="IPR015349">
    <property type="entry name" value="OCT_dom"/>
</dbReference>
<dbReference type="InterPro" id="IPR006073">
    <property type="entry name" value="GTP-bd"/>
</dbReference>
<dbReference type="Gene3D" id="3.40.50.300">
    <property type="entry name" value="P-loop containing nucleotide triphosphate hydrolases"/>
    <property type="match status" value="1"/>
</dbReference>
<dbReference type="InterPro" id="IPR006074">
    <property type="entry name" value="GTP1-OBG_CS"/>
</dbReference>
<feature type="region of interest" description="Disordered" evidence="10">
    <location>
        <begin position="125"/>
        <end position="144"/>
    </location>
</feature>
<dbReference type="NCBIfam" id="TIGR03595">
    <property type="entry name" value="Obg_CgtA_exten"/>
    <property type="match status" value="1"/>
</dbReference>
<feature type="binding site" evidence="9">
    <location>
        <begin position="164"/>
        <end position="171"/>
    </location>
    <ligand>
        <name>GTP</name>
        <dbReference type="ChEBI" id="CHEBI:37565"/>
    </ligand>
</feature>
<comment type="similarity">
    <text evidence="2 9">Belongs to the TRAFAC class OBG-HflX-like GTPase superfamily. OBG GTPase family.</text>
</comment>
<dbReference type="Pfam" id="PF01018">
    <property type="entry name" value="GTP1_OBG"/>
    <property type="match status" value="1"/>
</dbReference>
<evidence type="ECO:0000256" key="1">
    <source>
        <dbReference type="ARBA" id="ARBA00001946"/>
    </source>
</evidence>
<evidence type="ECO:0000256" key="7">
    <source>
        <dbReference type="ARBA" id="ARBA00022842"/>
    </source>
</evidence>
<comment type="subunit">
    <text evidence="9">Monomer.</text>
</comment>
<dbReference type="NCBIfam" id="NF008954">
    <property type="entry name" value="PRK12296.1"/>
    <property type="match status" value="1"/>
</dbReference>
<evidence type="ECO:0000256" key="4">
    <source>
        <dbReference type="ARBA" id="ARBA00022723"/>
    </source>
</evidence>
<dbReference type="PROSITE" id="PS51710">
    <property type="entry name" value="G_OBG"/>
    <property type="match status" value="1"/>
</dbReference>
<dbReference type="PRINTS" id="PR00326">
    <property type="entry name" value="GTP1OBG"/>
</dbReference>
<dbReference type="GO" id="GO:0003924">
    <property type="term" value="F:GTPase activity"/>
    <property type="evidence" value="ECO:0007669"/>
    <property type="project" value="UniProtKB-UniRule"/>
</dbReference>
<feature type="domain" description="OCT" evidence="12">
    <location>
        <begin position="347"/>
        <end position="423"/>
    </location>
</feature>
<evidence type="ECO:0000259" key="11">
    <source>
        <dbReference type="PROSITE" id="PS51710"/>
    </source>
</evidence>
<dbReference type="RefSeq" id="WP_350342524.1">
    <property type="nucleotide sequence ID" value="NZ_CP158367.1"/>
</dbReference>
<dbReference type="PIRSF" id="PIRSF002401">
    <property type="entry name" value="GTP_bd_Obg/CgtA"/>
    <property type="match status" value="1"/>
</dbReference>
<feature type="binding site" evidence="9">
    <location>
        <begin position="312"/>
        <end position="314"/>
    </location>
    <ligand>
        <name>GTP</name>
        <dbReference type="ChEBI" id="CHEBI:37565"/>
    </ligand>
</feature>
<reference evidence="14" key="2">
    <citation type="submission" date="2024-06" db="EMBL/GenBank/DDBJ databases">
        <authorList>
            <person name="Petrova K.O."/>
            <person name="Toshchakov S.V."/>
            <person name="Boltjanskaja Y.V."/>
            <person name="Kevbrin V."/>
        </authorList>
    </citation>
    <scope>NUCLEOTIDE SEQUENCE</scope>
    <source>
        <strain evidence="14">Z-910T</strain>
    </source>
</reference>
<reference evidence="14" key="1">
    <citation type="journal article" date="2013" name="Extremophiles">
        <title>Proteinivorax tanatarense gen. nov., sp. nov., an anaerobic, haloalkaliphilic, proteolytic bacterium isolated from a decaying algal bloom, and proposal of Proteinivoraceae fam. nov.</title>
        <authorList>
            <person name="Kevbrin V."/>
            <person name="Boltyanskaya Y."/>
            <person name="Zhilina T."/>
            <person name="Kolganova T."/>
            <person name="Lavrentjeva E."/>
            <person name="Kuznetsov B."/>
        </authorList>
    </citation>
    <scope>NUCLEOTIDE SEQUENCE</scope>
    <source>
        <strain evidence="14">Z-910T</strain>
    </source>
</reference>
<comment type="subcellular location">
    <subcellularLocation>
        <location evidence="9">Cytoplasm</location>
    </subcellularLocation>
</comment>
<keyword evidence="8 9" id="KW-0342">GTP-binding</keyword>
<evidence type="ECO:0000256" key="2">
    <source>
        <dbReference type="ARBA" id="ARBA00007699"/>
    </source>
</evidence>
<feature type="binding site" evidence="9">
    <location>
        <position position="191"/>
    </location>
    <ligand>
        <name>Mg(2+)</name>
        <dbReference type="ChEBI" id="CHEBI:18420"/>
    </ligand>
</feature>
<dbReference type="PROSITE" id="PS00905">
    <property type="entry name" value="GTP1_OBG"/>
    <property type="match status" value="1"/>
</dbReference>
<dbReference type="GO" id="GO:0000287">
    <property type="term" value="F:magnesium ion binding"/>
    <property type="evidence" value="ECO:0007669"/>
    <property type="project" value="InterPro"/>
</dbReference>
<dbReference type="SUPFAM" id="SSF102741">
    <property type="entry name" value="Obg GTP-binding protein C-terminal domain"/>
    <property type="match status" value="1"/>
</dbReference>
<dbReference type="GO" id="GO:0005737">
    <property type="term" value="C:cytoplasm"/>
    <property type="evidence" value="ECO:0007669"/>
    <property type="project" value="UniProtKB-SubCell"/>
</dbReference>
<dbReference type="GO" id="GO:0005525">
    <property type="term" value="F:GTP binding"/>
    <property type="evidence" value="ECO:0007669"/>
    <property type="project" value="UniProtKB-UniRule"/>
</dbReference>
<dbReference type="InterPro" id="IPR036726">
    <property type="entry name" value="GTP1_OBG_dom_sf"/>
</dbReference>
<feature type="binding site" evidence="9">
    <location>
        <begin position="210"/>
        <end position="213"/>
    </location>
    <ligand>
        <name>GTP</name>
        <dbReference type="ChEBI" id="CHEBI:37565"/>
    </ligand>
</feature>
<feature type="domain" description="Obg" evidence="13">
    <location>
        <begin position="1"/>
        <end position="157"/>
    </location>
</feature>
<dbReference type="SUPFAM" id="SSF82051">
    <property type="entry name" value="Obg GTP-binding protein N-terminal domain"/>
    <property type="match status" value="1"/>
</dbReference>
<keyword evidence="6 9" id="KW-0378">Hydrolase</keyword>
<evidence type="ECO:0000256" key="3">
    <source>
        <dbReference type="ARBA" id="ARBA00022490"/>
    </source>
</evidence>
<dbReference type="InterPro" id="IPR006169">
    <property type="entry name" value="GTP1_OBG_dom"/>
</dbReference>
<evidence type="ECO:0000259" key="12">
    <source>
        <dbReference type="PROSITE" id="PS51881"/>
    </source>
</evidence>
<dbReference type="InterPro" id="IPR014100">
    <property type="entry name" value="GTP-bd_Obg/CgtA"/>
</dbReference>
<keyword evidence="7 9" id="KW-0460">Magnesium</keyword>
<sequence length="423" mass="46647">MFVDKAKIQVSSGNGGNGAASFRREKFVPAGGPDGGDGGRGGDVVLRATTNENTLIDYKYKKHFRANHGSHGRGKKQHGKNAENLILKVPVGTIVRNINGEIMADLSEENEEFMVVKGGRGGRGNARFVSSTKRAPQVSEKGEPGKEMEIQLELKLIADVGLVGFPNVGKSTILSIVSQAQPKVGNYHFTTTSPNLGVVKVKDQSFVMADIPGLIEGAHTGAGLGLSFLRHIERTKVLIHVLDMSGLEGRDPFKDFLSINKELVQYNEFLKDLPQLIALNKFDLVQEKQQELKQFKSKLKAAGLSYPVFPVSAANNEGLDELLIATLQELQKAPKKVKKFDIEYKITDDLQEQNFTVRNENGVYVVEGEHIEKVLAMTNLDNYDSLYRFHKIMEKSGVVKALREKGASEGDTIRISDFEFDFV</sequence>
<gene>
    <name evidence="14" type="primary">obgE</name>
    <name evidence="9" type="synonym">obg</name>
    <name evidence="14" type="ORF">PRVXT_001764</name>
</gene>
<dbReference type="PANTHER" id="PTHR11702:SF31">
    <property type="entry name" value="MITOCHONDRIAL RIBOSOME-ASSOCIATED GTPASE 2"/>
    <property type="match status" value="1"/>
</dbReference>
<dbReference type="PROSITE" id="PS51881">
    <property type="entry name" value="OCT"/>
    <property type="match status" value="1"/>
</dbReference>
<dbReference type="NCBIfam" id="NF008955">
    <property type="entry name" value="PRK12297.1"/>
    <property type="match status" value="1"/>
</dbReference>
<dbReference type="AlphaFoldDB" id="A0AAU7VI90"/>
<dbReference type="InterPro" id="IPR045086">
    <property type="entry name" value="OBG_GTPase"/>
</dbReference>
<dbReference type="Gene3D" id="2.70.210.12">
    <property type="entry name" value="GTP1/OBG domain"/>
    <property type="match status" value="1"/>
</dbReference>
<dbReference type="Pfam" id="PF01926">
    <property type="entry name" value="MMR_HSR1"/>
    <property type="match status" value="1"/>
</dbReference>
<evidence type="ECO:0000313" key="14">
    <source>
        <dbReference type="EMBL" id="XBX73762.1"/>
    </source>
</evidence>
<dbReference type="HAMAP" id="MF_01454">
    <property type="entry name" value="GTPase_Obg"/>
    <property type="match status" value="1"/>
</dbReference>
<dbReference type="InterPro" id="IPR036346">
    <property type="entry name" value="GTP-bd_prot_GTP1/OBG_C_sf"/>
</dbReference>
<dbReference type="PROSITE" id="PS51883">
    <property type="entry name" value="OBG"/>
    <property type="match status" value="1"/>
</dbReference>
<dbReference type="NCBIfam" id="NF008956">
    <property type="entry name" value="PRK12299.1"/>
    <property type="match status" value="1"/>
</dbReference>
<feature type="domain" description="OBG-type G" evidence="11">
    <location>
        <begin position="158"/>
        <end position="331"/>
    </location>
</feature>
<dbReference type="EC" id="3.6.5.-" evidence="9"/>
<dbReference type="Gene3D" id="3.30.300.350">
    <property type="entry name" value="GTP-binding protein OBG, C-terminal domain"/>
    <property type="match status" value="1"/>
</dbReference>
<dbReference type="PANTHER" id="PTHR11702">
    <property type="entry name" value="DEVELOPMENTALLY REGULATED GTP-BINDING PROTEIN-RELATED"/>
    <property type="match status" value="1"/>
</dbReference>
<evidence type="ECO:0000256" key="5">
    <source>
        <dbReference type="ARBA" id="ARBA00022741"/>
    </source>
</evidence>
<proteinExistence type="inferred from homology"/>
<dbReference type="NCBIfam" id="TIGR02729">
    <property type="entry name" value="Obg_CgtA"/>
    <property type="match status" value="1"/>
</dbReference>
<keyword evidence="3 9" id="KW-0963">Cytoplasm</keyword>
<dbReference type="SUPFAM" id="SSF52540">
    <property type="entry name" value="P-loop containing nucleoside triphosphate hydrolases"/>
    <property type="match status" value="1"/>
</dbReference>
<evidence type="ECO:0000256" key="9">
    <source>
        <dbReference type="HAMAP-Rule" id="MF_01454"/>
    </source>
</evidence>
<accession>A0AAU7VI90</accession>
<comment type="cofactor">
    <cofactor evidence="1 9">
        <name>Mg(2+)</name>
        <dbReference type="ChEBI" id="CHEBI:18420"/>
    </cofactor>
</comment>
<dbReference type="CDD" id="cd01898">
    <property type="entry name" value="Obg"/>
    <property type="match status" value="1"/>
</dbReference>
<evidence type="ECO:0000256" key="10">
    <source>
        <dbReference type="SAM" id="MobiDB-lite"/>
    </source>
</evidence>
<evidence type="ECO:0000256" key="6">
    <source>
        <dbReference type="ARBA" id="ARBA00022801"/>
    </source>
</evidence>
<dbReference type="InterPro" id="IPR031167">
    <property type="entry name" value="G_OBG"/>
</dbReference>
<dbReference type="Pfam" id="PF09269">
    <property type="entry name" value="DUF1967"/>
    <property type="match status" value="1"/>
</dbReference>
<evidence type="ECO:0000256" key="8">
    <source>
        <dbReference type="ARBA" id="ARBA00023134"/>
    </source>
</evidence>
<feature type="binding site" evidence="9">
    <location>
        <position position="171"/>
    </location>
    <ligand>
        <name>Mg(2+)</name>
        <dbReference type="ChEBI" id="CHEBI:18420"/>
    </ligand>
</feature>
<keyword evidence="4 9" id="KW-0479">Metal-binding</keyword>
<dbReference type="GO" id="GO:0042254">
    <property type="term" value="P:ribosome biogenesis"/>
    <property type="evidence" value="ECO:0007669"/>
    <property type="project" value="UniProtKB-UniRule"/>
</dbReference>
<protein>
    <recommendedName>
        <fullName evidence="9">GTPase Obg</fullName>
        <ecNumber evidence="9">3.6.5.-</ecNumber>
    </recommendedName>
    <alternativeName>
        <fullName evidence="9">GTP-binding protein Obg</fullName>
    </alternativeName>
</protein>
<evidence type="ECO:0000259" key="13">
    <source>
        <dbReference type="PROSITE" id="PS51883"/>
    </source>
</evidence>
<dbReference type="InterPro" id="IPR027417">
    <property type="entry name" value="P-loop_NTPase"/>
</dbReference>
<name>A0AAU7VI90_9FIRM</name>
<comment type="function">
    <text evidence="9">An essential GTPase which binds GTP, GDP and possibly (p)ppGpp with moderate affinity, with high nucleotide exchange rates and a fairly low GTP hydrolysis rate. Plays a role in control of the cell cycle, stress response, ribosome biogenesis and in those bacteria that undergo differentiation, in morphogenesis control.</text>
</comment>
<feature type="binding site" evidence="9">
    <location>
        <begin position="280"/>
        <end position="283"/>
    </location>
    <ligand>
        <name>GTP</name>
        <dbReference type="ChEBI" id="CHEBI:37565"/>
    </ligand>
</feature>
<dbReference type="EMBL" id="CP158367">
    <property type="protein sequence ID" value="XBX73762.1"/>
    <property type="molecule type" value="Genomic_DNA"/>
</dbReference>
<dbReference type="FunFam" id="2.70.210.12:FF:000001">
    <property type="entry name" value="GTPase Obg"/>
    <property type="match status" value="1"/>
</dbReference>
<keyword evidence="5 9" id="KW-0547">Nucleotide-binding</keyword>
<organism evidence="14">
    <name type="scientific">Proteinivorax tanatarense</name>
    <dbReference type="NCBI Taxonomy" id="1260629"/>
    <lineage>
        <taxon>Bacteria</taxon>
        <taxon>Bacillati</taxon>
        <taxon>Bacillota</taxon>
        <taxon>Clostridia</taxon>
        <taxon>Eubacteriales</taxon>
        <taxon>Proteinivoracaceae</taxon>
        <taxon>Proteinivorax</taxon>
    </lineage>
</organism>
<comment type="caution">
    <text evidence="9">Lacks conserved residue(s) required for the propagation of feature annotation.</text>
</comment>